<dbReference type="Proteomes" id="UP000075882">
    <property type="component" value="Unassembled WGS sequence"/>
</dbReference>
<feature type="region of interest" description="Disordered" evidence="1">
    <location>
        <begin position="222"/>
        <end position="243"/>
    </location>
</feature>
<accession>A0A8W7PW48</accession>
<name>A0A8W7PW48_ANOCL</name>
<proteinExistence type="predicted"/>
<dbReference type="EnsemblMetazoa" id="ACOM038234-RA">
    <property type="protein sequence ID" value="ACOM038234-PA.1"/>
    <property type="gene ID" value="ACOM038234"/>
</dbReference>
<reference evidence="2" key="1">
    <citation type="submission" date="2022-08" db="UniProtKB">
        <authorList>
            <consortium name="EnsemblMetazoa"/>
        </authorList>
    </citation>
    <scope>IDENTIFICATION</scope>
</reference>
<organism evidence="2">
    <name type="scientific">Anopheles coluzzii</name>
    <name type="common">African malaria mosquito</name>
    <dbReference type="NCBI Taxonomy" id="1518534"/>
    <lineage>
        <taxon>Eukaryota</taxon>
        <taxon>Metazoa</taxon>
        <taxon>Ecdysozoa</taxon>
        <taxon>Arthropoda</taxon>
        <taxon>Hexapoda</taxon>
        <taxon>Insecta</taxon>
        <taxon>Pterygota</taxon>
        <taxon>Neoptera</taxon>
        <taxon>Endopterygota</taxon>
        <taxon>Diptera</taxon>
        <taxon>Nematocera</taxon>
        <taxon>Culicoidea</taxon>
        <taxon>Culicidae</taxon>
        <taxon>Anophelinae</taxon>
        <taxon>Anopheles</taxon>
    </lineage>
</organism>
<sequence length="349" mass="39255">MDGEYSANERDICAATKRVIGRCWRVPNVDVLPMGRLVDGASIAPQIGHGKPQLVPEPPIVPRYHGARPCQYVHDRVHRQHRPGHGGDQHYPLLAPRRTYQLQRSLQCRPELGLRPLELQELDTHEQDQLAGCVRRRLYRVAEKAGPAVHVPIVQTHAVPVVLELLADLTSDQVGIGRTVQQIGVVQLLAVLTALERRQWVLAQPHTVPGVGPQAHILPEQHDQRNEHDRQHQTGQHRDQQRQIVDEVVVDDRTLHGSGRHRNNGRPLSLAIIHHVRERFPTGTLELAPAGILRRFRLLLRLCRRPVAAVHSLEPVEQFGQQLAGTLERIALQRDGPIGTIGPTARQRQ</sequence>
<dbReference type="AlphaFoldDB" id="A0A8W7PW48"/>
<evidence type="ECO:0000256" key="1">
    <source>
        <dbReference type="SAM" id="MobiDB-lite"/>
    </source>
</evidence>
<evidence type="ECO:0000313" key="2">
    <source>
        <dbReference type="EnsemblMetazoa" id="ACOM038234-PA.1"/>
    </source>
</evidence>
<protein>
    <submittedName>
        <fullName evidence="2">Uncharacterized protein</fullName>
    </submittedName>
</protein>